<comment type="subcellular location">
    <subcellularLocation>
        <location evidence="1 7">Cell membrane</location>
        <topology evidence="1 7">Multi-pass membrane protein</topology>
    </subcellularLocation>
</comment>
<keyword evidence="6 7" id="KW-0472">Membrane</keyword>
<keyword evidence="9" id="KW-1185">Reference proteome</keyword>
<feature type="transmembrane region" description="Helical" evidence="7">
    <location>
        <begin position="144"/>
        <end position="168"/>
    </location>
</feature>
<reference evidence="8 9" key="1">
    <citation type="journal article" date="2015" name="Genome Announc.">
        <title>Complete Genome Sequence of Steroid-Transforming Nocardioides simplex VKM Ac-2033D.</title>
        <authorList>
            <person name="Shtratnikova V.Y."/>
            <person name="Schelkunov M.I."/>
            <person name="Pekov Y.A."/>
            <person name="Fokina V.V."/>
            <person name="Logacheva M.D."/>
            <person name="Sokolov S.L."/>
            <person name="Bragin E.Y."/>
            <person name="Ashapkin V.V."/>
            <person name="Donova M.V."/>
        </authorList>
    </citation>
    <scope>NUCLEOTIDE SEQUENCE [LARGE SCALE GENOMIC DNA]</scope>
    <source>
        <strain evidence="8 9">VKM Ac-2033D</strain>
    </source>
</reference>
<dbReference type="AlphaFoldDB" id="A0A0A1DSA5"/>
<evidence type="ECO:0000256" key="5">
    <source>
        <dbReference type="ARBA" id="ARBA00022989"/>
    </source>
</evidence>
<name>A0A0A1DSA5_NOCSI</name>
<dbReference type="InterPro" id="IPR035906">
    <property type="entry name" value="MetI-like_sf"/>
</dbReference>
<evidence type="ECO:0000256" key="4">
    <source>
        <dbReference type="ARBA" id="ARBA00022692"/>
    </source>
</evidence>
<dbReference type="InterPro" id="IPR000515">
    <property type="entry name" value="MetI-like"/>
</dbReference>
<dbReference type="eggNOG" id="COG0600">
    <property type="taxonomic scope" value="Bacteria"/>
</dbReference>
<dbReference type="RefSeq" id="WP_038680368.1">
    <property type="nucleotide sequence ID" value="NZ_BJMC01000019.1"/>
</dbReference>
<sequence length="276" mass="29583">MSATLTVRPTAAEIDPVRTARRRRRLERALAVLTPLLVLVAWEIAARTGAIPVRFFPAPTMIVSTAGDMIRSGVLLDDLGATLRRVVVGFVAGSAAGAAAGLALGLSGLARAAFDPFLSALYSVPKLALLPLLLLIFGLGETPLVLLVALSVFFPTWITCMAGVTAIPEGYREAARAFGASRWDMFRHVLWPAFLPQLFVALRLSVGVAILVIVGAEFVQGSSGVGFRIWHSWSLFQARPMYVGICVIALLGLLCTTLVTALGRRLLPWAQPANRR</sequence>
<dbReference type="Proteomes" id="UP000030300">
    <property type="component" value="Chromosome"/>
</dbReference>
<keyword evidence="3" id="KW-1003">Cell membrane</keyword>
<dbReference type="PANTHER" id="PTHR30151:SF38">
    <property type="entry name" value="ALIPHATIC SULFONATES TRANSPORT PERMEASE PROTEIN SSUC-RELATED"/>
    <property type="match status" value="1"/>
</dbReference>
<dbReference type="Gene3D" id="1.10.3720.10">
    <property type="entry name" value="MetI-like"/>
    <property type="match status" value="1"/>
</dbReference>
<dbReference type="SUPFAM" id="SSF161098">
    <property type="entry name" value="MetI-like"/>
    <property type="match status" value="1"/>
</dbReference>
<evidence type="ECO:0000256" key="3">
    <source>
        <dbReference type="ARBA" id="ARBA00022475"/>
    </source>
</evidence>
<feature type="transmembrane region" description="Helical" evidence="7">
    <location>
        <begin position="86"/>
        <end position="110"/>
    </location>
</feature>
<dbReference type="CDD" id="cd06261">
    <property type="entry name" value="TM_PBP2"/>
    <property type="match status" value="1"/>
</dbReference>
<accession>A0A0A1DSA5</accession>
<evidence type="ECO:0000313" key="9">
    <source>
        <dbReference type="Proteomes" id="UP000030300"/>
    </source>
</evidence>
<evidence type="ECO:0000313" key="8">
    <source>
        <dbReference type="EMBL" id="AIY18280.1"/>
    </source>
</evidence>
<feature type="transmembrane region" description="Helical" evidence="7">
    <location>
        <begin position="28"/>
        <end position="45"/>
    </location>
</feature>
<evidence type="ECO:0000256" key="6">
    <source>
        <dbReference type="ARBA" id="ARBA00023136"/>
    </source>
</evidence>
<keyword evidence="4 7" id="KW-0812">Transmembrane</keyword>
<dbReference type="GeneID" id="96610823"/>
<dbReference type="PROSITE" id="PS50928">
    <property type="entry name" value="ABC_TM1"/>
    <property type="match status" value="1"/>
</dbReference>
<keyword evidence="5 7" id="KW-1133">Transmembrane helix</keyword>
<evidence type="ECO:0000256" key="1">
    <source>
        <dbReference type="ARBA" id="ARBA00004651"/>
    </source>
</evidence>
<feature type="transmembrane region" description="Helical" evidence="7">
    <location>
        <begin position="189"/>
        <end position="214"/>
    </location>
</feature>
<gene>
    <name evidence="8" type="ORF">KR76_18620</name>
</gene>
<organism evidence="8 9">
    <name type="scientific">Nocardioides simplex</name>
    <name type="common">Arthrobacter simplex</name>
    <dbReference type="NCBI Taxonomy" id="2045"/>
    <lineage>
        <taxon>Bacteria</taxon>
        <taxon>Bacillati</taxon>
        <taxon>Actinomycetota</taxon>
        <taxon>Actinomycetes</taxon>
        <taxon>Propionibacteriales</taxon>
        <taxon>Nocardioidaceae</taxon>
        <taxon>Pimelobacter</taxon>
    </lineage>
</organism>
<comment type="similarity">
    <text evidence="7">Belongs to the binding-protein-dependent transport system permease family.</text>
</comment>
<dbReference type="EMBL" id="CP009896">
    <property type="protein sequence ID" value="AIY18280.1"/>
    <property type="molecule type" value="Genomic_DNA"/>
</dbReference>
<dbReference type="HOGENOM" id="CLU_046113_1_3_11"/>
<dbReference type="STRING" id="2045.KR76_18620"/>
<protein>
    <submittedName>
        <fullName evidence="8">Alkanesulfonates transport system permease protein</fullName>
    </submittedName>
</protein>
<dbReference type="GO" id="GO:0005886">
    <property type="term" value="C:plasma membrane"/>
    <property type="evidence" value="ECO:0007669"/>
    <property type="project" value="UniProtKB-SubCell"/>
</dbReference>
<dbReference type="OrthoDB" id="9796361at2"/>
<feature type="transmembrane region" description="Helical" evidence="7">
    <location>
        <begin position="241"/>
        <end position="262"/>
    </location>
</feature>
<evidence type="ECO:0000256" key="7">
    <source>
        <dbReference type="RuleBase" id="RU363032"/>
    </source>
</evidence>
<proteinExistence type="inferred from homology"/>
<dbReference type="Pfam" id="PF00528">
    <property type="entry name" value="BPD_transp_1"/>
    <property type="match status" value="1"/>
</dbReference>
<feature type="transmembrane region" description="Helical" evidence="7">
    <location>
        <begin position="117"/>
        <end position="138"/>
    </location>
</feature>
<dbReference type="KEGG" id="psim:KR76_18620"/>
<dbReference type="GO" id="GO:0055085">
    <property type="term" value="P:transmembrane transport"/>
    <property type="evidence" value="ECO:0007669"/>
    <property type="project" value="InterPro"/>
</dbReference>
<keyword evidence="2 7" id="KW-0813">Transport</keyword>
<dbReference type="PANTHER" id="PTHR30151">
    <property type="entry name" value="ALKANE SULFONATE ABC TRANSPORTER-RELATED, MEMBRANE SUBUNIT"/>
    <property type="match status" value="1"/>
</dbReference>
<evidence type="ECO:0000256" key="2">
    <source>
        <dbReference type="ARBA" id="ARBA00022448"/>
    </source>
</evidence>